<dbReference type="InterPro" id="IPR013534">
    <property type="entry name" value="Starch_synth_cat_dom"/>
</dbReference>
<dbReference type="NCBIfam" id="NF001899">
    <property type="entry name" value="PRK00654.1-2"/>
    <property type="match status" value="1"/>
</dbReference>
<keyword evidence="9 13" id="KW-0663">Pyridoxal phosphate</keyword>
<comment type="similarity">
    <text evidence="6 12">Belongs to the glycosyltransferase 1 family. Bacterial/plant glycogen synthase subfamily.</text>
</comment>
<proteinExistence type="inferred from homology"/>
<accession>A0A485CMH1</accession>
<gene>
    <name evidence="16" type="primary">glgA_2</name>
    <name evidence="12" type="synonym">glgA</name>
    <name evidence="16" type="ORF">NCTC12998_06145</name>
</gene>
<dbReference type="FunFam" id="3.40.50.2000:FF:000008">
    <property type="entry name" value="Glycogen synthase"/>
    <property type="match status" value="1"/>
</dbReference>
<dbReference type="PANTHER" id="PTHR11468">
    <property type="entry name" value="GLYCOGEN PHOSPHORYLASE"/>
    <property type="match status" value="1"/>
</dbReference>
<comment type="catalytic activity">
    <reaction evidence="1 12">
        <text>[(1-&gt;4)-alpha-D-glucosyl](n) + ADP-alpha-D-glucose = [(1-&gt;4)-alpha-D-glucosyl](n+1) + ADP + H(+)</text>
        <dbReference type="Rhea" id="RHEA:18189"/>
        <dbReference type="Rhea" id="RHEA-COMP:9584"/>
        <dbReference type="Rhea" id="RHEA-COMP:9587"/>
        <dbReference type="ChEBI" id="CHEBI:15378"/>
        <dbReference type="ChEBI" id="CHEBI:15444"/>
        <dbReference type="ChEBI" id="CHEBI:57498"/>
        <dbReference type="ChEBI" id="CHEBI:456216"/>
        <dbReference type="EC" id="2.4.1.21"/>
    </reaction>
</comment>
<evidence type="ECO:0000256" key="11">
    <source>
        <dbReference type="ARBA" id="ARBA00023277"/>
    </source>
</evidence>
<dbReference type="CDD" id="cd03791">
    <property type="entry name" value="GT5_Glycogen_synthase_DULL1-like"/>
    <property type="match status" value="1"/>
</dbReference>
<evidence type="ECO:0000256" key="9">
    <source>
        <dbReference type="ARBA" id="ARBA00022898"/>
    </source>
</evidence>
<comment type="pathway">
    <text evidence="4 12">Glycan biosynthesis; glycogen biosynthesis.</text>
</comment>
<dbReference type="InterPro" id="IPR011835">
    <property type="entry name" value="GS/SS"/>
</dbReference>
<comment type="cofactor">
    <cofactor evidence="2 13">
        <name>pyridoxal 5'-phosphate</name>
        <dbReference type="ChEBI" id="CHEBI:597326"/>
    </cofactor>
</comment>
<evidence type="ECO:0000256" key="8">
    <source>
        <dbReference type="ARBA" id="ARBA00022679"/>
    </source>
</evidence>
<evidence type="ECO:0000256" key="4">
    <source>
        <dbReference type="ARBA" id="ARBA00004964"/>
    </source>
</evidence>
<keyword evidence="8 12" id="KW-0808">Transferase</keyword>
<dbReference type="GO" id="GO:0004373">
    <property type="term" value="F:alpha-1,4-glucan glucosyltransferase (UDP-glucose donor) activity"/>
    <property type="evidence" value="ECO:0007669"/>
    <property type="project" value="InterPro"/>
</dbReference>
<comment type="catalytic activity">
    <reaction evidence="13">
        <text>[(1-&gt;4)-alpha-D-glucosyl](n) + phosphate = [(1-&gt;4)-alpha-D-glucosyl](n-1) + alpha-D-glucose 1-phosphate</text>
        <dbReference type="Rhea" id="RHEA:41732"/>
        <dbReference type="Rhea" id="RHEA-COMP:9584"/>
        <dbReference type="Rhea" id="RHEA-COMP:9586"/>
        <dbReference type="ChEBI" id="CHEBI:15444"/>
        <dbReference type="ChEBI" id="CHEBI:43474"/>
        <dbReference type="ChEBI" id="CHEBI:58601"/>
        <dbReference type="EC" id="2.4.1.1"/>
    </reaction>
</comment>
<dbReference type="FunFam" id="3.40.50.2000:FF:000011">
    <property type="entry name" value="Glycogen synthase"/>
    <property type="match status" value="1"/>
</dbReference>
<comment type="similarity">
    <text evidence="5 13">Belongs to the glycogen phosphorylase family.</text>
</comment>
<dbReference type="Pfam" id="PF00534">
    <property type="entry name" value="Glycos_transf_1"/>
    <property type="match status" value="1"/>
</dbReference>
<evidence type="ECO:0000259" key="15">
    <source>
        <dbReference type="Pfam" id="PF08323"/>
    </source>
</evidence>
<evidence type="ECO:0000256" key="12">
    <source>
        <dbReference type="HAMAP-Rule" id="MF_00484"/>
    </source>
</evidence>
<dbReference type="NCBIfam" id="TIGR02093">
    <property type="entry name" value="P_ylase"/>
    <property type="match status" value="1"/>
</dbReference>
<dbReference type="FunFam" id="3.40.50.2000:FF:000034">
    <property type="entry name" value="Alpha-1,4 glucan phosphorylase"/>
    <property type="match status" value="1"/>
</dbReference>
<dbReference type="AlphaFoldDB" id="A0A485CMH1"/>
<dbReference type="EC" id="2.4.1.21" evidence="12"/>
<evidence type="ECO:0000256" key="10">
    <source>
        <dbReference type="ARBA" id="ARBA00023056"/>
    </source>
</evidence>
<feature type="domain" description="Glycosyl transferase family 1" evidence="14">
    <location>
        <begin position="288"/>
        <end position="438"/>
    </location>
</feature>
<dbReference type="GO" id="GO:0005980">
    <property type="term" value="P:glycogen catabolic process"/>
    <property type="evidence" value="ECO:0007669"/>
    <property type="project" value="TreeGrafter"/>
</dbReference>
<dbReference type="GO" id="GO:0030170">
    <property type="term" value="F:pyridoxal phosphate binding"/>
    <property type="evidence" value="ECO:0007669"/>
    <property type="project" value="InterPro"/>
</dbReference>
<feature type="domain" description="Starch synthase catalytic" evidence="15">
    <location>
        <begin position="2"/>
        <end position="234"/>
    </location>
</feature>
<dbReference type="InterPro" id="IPR000811">
    <property type="entry name" value="Glyco_trans_35"/>
</dbReference>
<evidence type="ECO:0000256" key="2">
    <source>
        <dbReference type="ARBA" id="ARBA00001933"/>
    </source>
</evidence>
<dbReference type="SUPFAM" id="SSF53756">
    <property type="entry name" value="UDP-Glycosyltransferase/glycogen phosphorylase"/>
    <property type="match status" value="2"/>
</dbReference>
<evidence type="ECO:0000256" key="5">
    <source>
        <dbReference type="ARBA" id="ARBA00006047"/>
    </source>
</evidence>
<keyword evidence="11 13" id="KW-0119">Carbohydrate metabolism</keyword>
<dbReference type="Pfam" id="PF08323">
    <property type="entry name" value="Glyco_transf_5"/>
    <property type="match status" value="1"/>
</dbReference>
<dbReference type="GO" id="GO:0009011">
    <property type="term" value="F:alpha-1,4-glucan glucosyltransferase (ADP-glucose donor) activity"/>
    <property type="evidence" value="ECO:0007669"/>
    <property type="project" value="UniProtKB-UniRule"/>
</dbReference>
<evidence type="ECO:0000256" key="7">
    <source>
        <dbReference type="ARBA" id="ARBA00022676"/>
    </source>
</evidence>
<feature type="binding site" evidence="12">
    <location>
        <position position="15"/>
    </location>
    <ligand>
        <name>ADP-alpha-D-glucose</name>
        <dbReference type="ChEBI" id="CHEBI:57498"/>
    </ligand>
</feature>
<dbReference type="GO" id="GO:0008184">
    <property type="term" value="F:glycogen phosphorylase activity"/>
    <property type="evidence" value="ECO:0007669"/>
    <property type="project" value="InterPro"/>
</dbReference>
<comment type="function">
    <text evidence="3 12">Synthesizes alpha-1,4-glucan chains using ADP-glucose.</text>
</comment>
<dbReference type="UniPathway" id="UPA00164"/>
<dbReference type="Proteomes" id="UP000345637">
    <property type="component" value="Unassembled WGS sequence"/>
</dbReference>
<keyword evidence="10 12" id="KW-0320">Glycogen biosynthesis</keyword>
<dbReference type="Pfam" id="PF00343">
    <property type="entry name" value="Phosphorylase"/>
    <property type="match status" value="1"/>
</dbReference>
<dbReference type="GO" id="GO:0005978">
    <property type="term" value="P:glycogen biosynthetic process"/>
    <property type="evidence" value="ECO:0007669"/>
    <property type="project" value="UniProtKB-UniRule"/>
</dbReference>
<protein>
    <recommendedName>
        <fullName evidence="12">Glycogen synthase</fullName>
        <ecNumber evidence="12">2.4.1.21</ecNumber>
    </recommendedName>
    <alternativeName>
        <fullName evidence="12">Starch [bacterial glycogen] synthase</fullName>
    </alternativeName>
</protein>
<organism evidence="16 17">
    <name type="scientific">Raoultella planticola</name>
    <name type="common">Klebsiella planticola</name>
    <dbReference type="NCBI Taxonomy" id="575"/>
    <lineage>
        <taxon>Bacteria</taxon>
        <taxon>Pseudomonadati</taxon>
        <taxon>Pseudomonadota</taxon>
        <taxon>Gammaproteobacteria</taxon>
        <taxon>Enterobacterales</taxon>
        <taxon>Enterobacteriaceae</taxon>
        <taxon>Klebsiella/Raoultella group</taxon>
        <taxon>Raoultella</taxon>
    </lineage>
</organism>
<reference evidence="16 17" key="1">
    <citation type="submission" date="2019-03" db="EMBL/GenBank/DDBJ databases">
        <authorList>
            <consortium name="Pathogen Informatics"/>
        </authorList>
    </citation>
    <scope>NUCLEOTIDE SEQUENCE [LARGE SCALE GENOMIC DNA]</scope>
    <source>
        <strain evidence="16 17">NCTC12998</strain>
    </source>
</reference>
<keyword evidence="7 12" id="KW-0328">Glycosyltransferase</keyword>
<dbReference type="InterPro" id="IPR011833">
    <property type="entry name" value="Glycg_phsphrylas"/>
</dbReference>
<evidence type="ECO:0000256" key="13">
    <source>
        <dbReference type="RuleBase" id="RU000587"/>
    </source>
</evidence>
<evidence type="ECO:0000259" key="14">
    <source>
        <dbReference type="Pfam" id="PF00534"/>
    </source>
</evidence>
<sequence length="886" mass="99597">MQVLHVCSEMFPLLKTGGLADVIGALPAAQIAEGIDTRVLLPAFPDIRRGVTDAQVVTRRDTFAGRMTLLFGHYNGVGIYLIDAPHLYDRPGSPYHDTNQHAYTDNVLRFALLGWVGSEMACGLDPFWRPDVVHAHDWHAGLTPAYLAARGRPAKSVFTVHNLAYQGMFYSWHMNEIELPWSFYNMHGLEFNGQISFLKSGLYYADHITAVSPTYAREITEPQFAYGMEGLLRQRQHEGRLSGILNGVDAGIWNPESDLLLASRYDRDRLEDKAENKRQLQIAMGLKVDDKVPLFAVVSRLTSQKGLDLVLEALPGLLEQGGQLALLGAGDPVLQEGFLAAAAEHPGKVGVQIGYHEAFSHRIMGGADVILVPSRFEPCGLTQLYGLKYGTLPLVRRTGGLADTVTDSSLENLADGVASGFVFEDSNALSLLRAIRRAFVLWSRPSLWRYVQRQAMNMDFSWQVAGALLSRTLSTLAVTTGVIVMNVPFSYASPTLSVEALKHSIAYKLMFIIGKDPAIANKHEWLNATLFAVRDRMVERWLRSNRAQLSQEVRQVYYLSMEFLIGRTLSNALLSLGIYEDVNSALEEMGLNLEELIDEENDPGLGNGGLGRLAACFLDSLAALGLPGRGYGIRYDYGMFKQNIVDGRQKESPDYWLEYGNPWEFERHNTRYKVRFGGRIQQEGKQARWVETEEILAEAYDQIIPGFDTDATNTLRLWSAQASSEINLGKFNQGDYFAAVEDKNHSENVSRVLYPDDSTYSGRELRLRQEYFLVSATVQDILNRHYQLHKTFANLADKIAIHLNDTHPVLSIPELMRLLIDEHKFGWDEAFEVTCQVFSYTNHTLMSEALETWPVDMLGKILPRHLQIIFEINDYFLKTLQEPVSQ</sequence>
<dbReference type="InterPro" id="IPR001296">
    <property type="entry name" value="Glyco_trans_1"/>
</dbReference>
<evidence type="ECO:0000256" key="1">
    <source>
        <dbReference type="ARBA" id="ARBA00001478"/>
    </source>
</evidence>
<dbReference type="GO" id="GO:0005737">
    <property type="term" value="C:cytoplasm"/>
    <property type="evidence" value="ECO:0007669"/>
    <property type="project" value="TreeGrafter"/>
</dbReference>
<dbReference type="Gene3D" id="3.40.50.2000">
    <property type="entry name" value="Glycogen Phosphorylase B"/>
    <property type="match status" value="3"/>
</dbReference>
<dbReference type="NCBIfam" id="TIGR02095">
    <property type="entry name" value="glgA"/>
    <property type="match status" value="1"/>
</dbReference>
<evidence type="ECO:0000256" key="3">
    <source>
        <dbReference type="ARBA" id="ARBA00002764"/>
    </source>
</evidence>
<evidence type="ECO:0000256" key="6">
    <source>
        <dbReference type="ARBA" id="ARBA00010281"/>
    </source>
</evidence>
<evidence type="ECO:0000313" key="17">
    <source>
        <dbReference type="Proteomes" id="UP000345637"/>
    </source>
</evidence>
<dbReference type="HAMAP" id="MF_00484">
    <property type="entry name" value="Glycogen_synth"/>
    <property type="match status" value="1"/>
</dbReference>
<dbReference type="PANTHER" id="PTHR11468:SF3">
    <property type="entry name" value="GLYCOGEN PHOSPHORYLASE, LIVER FORM"/>
    <property type="match status" value="1"/>
</dbReference>
<evidence type="ECO:0000313" key="16">
    <source>
        <dbReference type="EMBL" id="VFS85843.1"/>
    </source>
</evidence>
<dbReference type="EMBL" id="CAADJE010000028">
    <property type="protein sequence ID" value="VFS85843.1"/>
    <property type="molecule type" value="Genomic_DNA"/>
</dbReference>
<name>A0A485CMH1_RAOPL</name>
<comment type="function">
    <text evidence="13">Allosteric enzyme that catalyzes the rate-limiting step in glycogen catabolism, the phosphorolytic cleavage of glycogen to produce glucose-1-phosphate, and plays a central role in maintaining cellular and organismal glucose homeostasis.</text>
</comment>